<dbReference type="OrthoDB" id="9810309at2"/>
<evidence type="ECO:0000256" key="4">
    <source>
        <dbReference type="ARBA" id="ARBA00024929"/>
    </source>
</evidence>
<dbReference type="GO" id="GO:0008817">
    <property type="term" value="F:corrinoid adenosyltransferase activity"/>
    <property type="evidence" value="ECO:0007669"/>
    <property type="project" value="UniProtKB-EC"/>
</dbReference>
<evidence type="ECO:0000256" key="2">
    <source>
        <dbReference type="ARBA" id="ARBA00007487"/>
    </source>
</evidence>
<accession>A0A1Q2MFS8</accession>
<dbReference type="AlphaFoldDB" id="A0A1Q2MFS8"/>
<comment type="similarity">
    <text evidence="2">Belongs to the Cob(I)alamin adenosyltransferase family.</text>
</comment>
<evidence type="ECO:0000313" key="10">
    <source>
        <dbReference type="EMBL" id="AQQ71555.1"/>
    </source>
</evidence>
<organism evidence="10 11">
    <name type="scientific">Limihaloglobus sulfuriphilus</name>
    <dbReference type="NCBI Taxonomy" id="1851148"/>
    <lineage>
        <taxon>Bacteria</taxon>
        <taxon>Pseudomonadati</taxon>
        <taxon>Planctomycetota</taxon>
        <taxon>Phycisphaerae</taxon>
        <taxon>Sedimentisphaerales</taxon>
        <taxon>Sedimentisphaeraceae</taxon>
        <taxon>Limihaloglobus</taxon>
    </lineage>
</organism>
<dbReference type="Pfam" id="PF02572">
    <property type="entry name" value="CobA_CobO_BtuR"/>
    <property type="match status" value="1"/>
</dbReference>
<evidence type="ECO:0000256" key="9">
    <source>
        <dbReference type="ARBA" id="ARBA00048692"/>
    </source>
</evidence>
<dbReference type="EC" id="2.5.1.17" evidence="3"/>
<comment type="catalytic activity">
    <reaction evidence="9">
        <text>2 cob(II)alamin + reduced [electron-transfer flavoprotein] + 2 ATP = 2 adenosylcob(III)alamin + 2 triphosphate + oxidized [electron-transfer flavoprotein] + 3 H(+)</text>
        <dbReference type="Rhea" id="RHEA:28671"/>
        <dbReference type="Rhea" id="RHEA-COMP:10685"/>
        <dbReference type="Rhea" id="RHEA-COMP:10686"/>
        <dbReference type="ChEBI" id="CHEBI:15378"/>
        <dbReference type="ChEBI" id="CHEBI:16304"/>
        <dbReference type="ChEBI" id="CHEBI:18036"/>
        <dbReference type="ChEBI" id="CHEBI:18408"/>
        <dbReference type="ChEBI" id="CHEBI:30616"/>
        <dbReference type="ChEBI" id="CHEBI:57692"/>
        <dbReference type="ChEBI" id="CHEBI:58307"/>
        <dbReference type="EC" id="2.5.1.17"/>
    </reaction>
</comment>
<dbReference type="InterPro" id="IPR003724">
    <property type="entry name" value="CblAdoTrfase_CobA"/>
</dbReference>
<evidence type="ECO:0000256" key="8">
    <source>
        <dbReference type="ARBA" id="ARBA00048555"/>
    </source>
</evidence>
<dbReference type="RefSeq" id="WP_146683720.1">
    <property type="nucleotide sequence ID" value="NZ_CP019646.1"/>
</dbReference>
<dbReference type="EMBL" id="CP019646">
    <property type="protein sequence ID" value="AQQ71555.1"/>
    <property type="molecule type" value="Genomic_DNA"/>
</dbReference>
<dbReference type="KEGG" id="pbas:SMSP2_01930"/>
<evidence type="ECO:0000313" key="11">
    <source>
        <dbReference type="Proteomes" id="UP000188181"/>
    </source>
</evidence>
<evidence type="ECO:0000256" key="1">
    <source>
        <dbReference type="ARBA" id="ARBA00005121"/>
    </source>
</evidence>
<comment type="catalytic activity">
    <reaction evidence="8">
        <text>2 cob(II)yrinate a,c diamide + reduced [electron-transfer flavoprotein] + 2 ATP = 2 adenosylcob(III)yrinate a,c-diamide + 2 triphosphate + oxidized [electron-transfer flavoprotein] + 3 H(+)</text>
        <dbReference type="Rhea" id="RHEA:11528"/>
        <dbReference type="Rhea" id="RHEA-COMP:10685"/>
        <dbReference type="Rhea" id="RHEA-COMP:10686"/>
        <dbReference type="ChEBI" id="CHEBI:15378"/>
        <dbReference type="ChEBI" id="CHEBI:18036"/>
        <dbReference type="ChEBI" id="CHEBI:30616"/>
        <dbReference type="ChEBI" id="CHEBI:57692"/>
        <dbReference type="ChEBI" id="CHEBI:58307"/>
        <dbReference type="ChEBI" id="CHEBI:58503"/>
        <dbReference type="ChEBI" id="CHEBI:58537"/>
        <dbReference type="EC" id="2.5.1.17"/>
    </reaction>
</comment>
<dbReference type="SUPFAM" id="SSF52540">
    <property type="entry name" value="P-loop containing nucleoside triphosphate hydrolases"/>
    <property type="match status" value="1"/>
</dbReference>
<dbReference type="PANTHER" id="PTHR46638:SF1">
    <property type="entry name" value="CORRINOID ADENOSYLTRANSFERASE"/>
    <property type="match status" value="1"/>
</dbReference>
<dbReference type="Proteomes" id="UP000188181">
    <property type="component" value="Chromosome"/>
</dbReference>
<comment type="pathway">
    <text evidence="1">Cofactor biosynthesis; adenosylcobalamin biosynthesis; adenosylcobalamin from cob(II)yrinate a,c-diamide: step 2/7.</text>
</comment>
<gene>
    <name evidence="10" type="primary">btuR</name>
    <name evidence="10" type="ORF">SMSP2_01930</name>
</gene>
<sequence>MIKQSLVQIYTGQGKGKTTAALGLAFRACGNGNRVLIYQFLKPAGLDLSERRAAADCGLDIEMRAMKTSWDMLTSLDDLEVYKKTAAEIKTIITELRTAAASGEYDMIILDEIVFCESKGLAEFDDIKKLITTRARGTEIVMTGRGASDKMIELADLVSEMRQIKHPFQKGIAARKGIEY</sequence>
<protein>
    <recommendedName>
        <fullName evidence="3">corrinoid adenosyltransferase</fullName>
        <ecNumber evidence="3">2.5.1.17</ecNumber>
    </recommendedName>
    <alternativeName>
        <fullName evidence="5">Cob(II)alamin adenosyltransferase</fullName>
    </alternativeName>
    <alternativeName>
        <fullName evidence="7">Cob(II)yrinic acid a,c-diamide adenosyltransferase</fullName>
    </alternativeName>
    <alternativeName>
        <fullName evidence="6">Cobinamide/cobalamin adenosyltransferase</fullName>
    </alternativeName>
</protein>
<dbReference type="InterPro" id="IPR027417">
    <property type="entry name" value="P-loop_NTPase"/>
</dbReference>
<evidence type="ECO:0000256" key="3">
    <source>
        <dbReference type="ARBA" id="ARBA00012454"/>
    </source>
</evidence>
<evidence type="ECO:0000256" key="5">
    <source>
        <dbReference type="ARBA" id="ARBA00031529"/>
    </source>
</evidence>
<keyword evidence="10" id="KW-0808">Transferase</keyword>
<comment type="function">
    <text evidence="4">Required for both de novo synthesis of the corrin ring for the assimilation of exogenous corrinoids. Participates in the adenosylation of a variety of incomplete and complete corrinoids.</text>
</comment>
<evidence type="ECO:0000256" key="7">
    <source>
        <dbReference type="ARBA" id="ARBA00033354"/>
    </source>
</evidence>
<reference evidence="11" key="1">
    <citation type="submission" date="2017-02" db="EMBL/GenBank/DDBJ databases">
        <title>Comparative genomics and description of representatives of a novel lineage of planctomycetes thriving in anoxic sediments.</title>
        <authorList>
            <person name="Spring S."/>
            <person name="Bunk B."/>
            <person name="Sproer C."/>
        </authorList>
    </citation>
    <scope>NUCLEOTIDE SEQUENCE [LARGE SCALE GENOMIC DNA]</scope>
    <source>
        <strain evidence="11">SM-Chi-D1</strain>
    </source>
</reference>
<dbReference type="GO" id="GO:0009236">
    <property type="term" value="P:cobalamin biosynthetic process"/>
    <property type="evidence" value="ECO:0007669"/>
    <property type="project" value="InterPro"/>
</dbReference>
<dbReference type="STRING" id="1851148.SMSP2_01930"/>
<dbReference type="GO" id="GO:0005524">
    <property type="term" value="F:ATP binding"/>
    <property type="evidence" value="ECO:0007669"/>
    <property type="project" value="InterPro"/>
</dbReference>
<keyword evidence="11" id="KW-1185">Reference proteome</keyword>
<dbReference type="PANTHER" id="PTHR46638">
    <property type="entry name" value="CORRINOID ADENOSYLTRANSFERASE"/>
    <property type="match status" value="1"/>
</dbReference>
<name>A0A1Q2MFS8_9BACT</name>
<dbReference type="Gene3D" id="3.40.50.300">
    <property type="entry name" value="P-loop containing nucleotide triphosphate hydrolases"/>
    <property type="match status" value="1"/>
</dbReference>
<proteinExistence type="inferred from homology"/>
<dbReference type="PIRSF" id="PIRSF015617">
    <property type="entry name" value="Adensltrnsf_CobA"/>
    <property type="match status" value="1"/>
</dbReference>
<evidence type="ECO:0000256" key="6">
    <source>
        <dbReference type="ARBA" id="ARBA00033334"/>
    </source>
</evidence>